<accession>A0A4Q4TVM1</accession>
<evidence type="ECO:0000256" key="1">
    <source>
        <dbReference type="SAM" id="MobiDB-lite"/>
    </source>
</evidence>
<dbReference type="AlphaFoldDB" id="A0A4Q4TVM1"/>
<dbReference type="EMBL" id="QJNU01000032">
    <property type="protein sequence ID" value="RYP09613.1"/>
    <property type="molecule type" value="Genomic_DNA"/>
</dbReference>
<protein>
    <submittedName>
        <fullName evidence="2">Uncharacterized protein</fullName>
    </submittedName>
</protein>
<feature type="region of interest" description="Disordered" evidence="1">
    <location>
        <begin position="276"/>
        <end position="300"/>
    </location>
</feature>
<organism evidence="2 3">
    <name type="scientific">Monosporascus ibericus</name>
    <dbReference type="NCBI Taxonomy" id="155417"/>
    <lineage>
        <taxon>Eukaryota</taxon>
        <taxon>Fungi</taxon>
        <taxon>Dikarya</taxon>
        <taxon>Ascomycota</taxon>
        <taxon>Pezizomycotina</taxon>
        <taxon>Sordariomycetes</taxon>
        <taxon>Xylariomycetidae</taxon>
        <taxon>Xylariales</taxon>
        <taxon>Xylariales incertae sedis</taxon>
        <taxon>Monosporascus</taxon>
    </lineage>
</organism>
<reference evidence="2 3" key="1">
    <citation type="submission" date="2018-06" db="EMBL/GenBank/DDBJ databases">
        <title>Complete Genomes of Monosporascus.</title>
        <authorList>
            <person name="Robinson A.J."/>
            <person name="Natvig D.O."/>
        </authorList>
    </citation>
    <scope>NUCLEOTIDE SEQUENCE [LARGE SCALE GENOMIC DNA]</scope>
    <source>
        <strain evidence="2 3">CBS 110550</strain>
    </source>
</reference>
<evidence type="ECO:0000313" key="3">
    <source>
        <dbReference type="Proteomes" id="UP000293360"/>
    </source>
</evidence>
<name>A0A4Q4TVM1_9PEZI</name>
<dbReference type="OrthoDB" id="10013407at2759"/>
<feature type="compositionally biased region" description="Low complexity" evidence="1">
    <location>
        <begin position="276"/>
        <end position="285"/>
    </location>
</feature>
<dbReference type="STRING" id="155417.A0A4Q4TVM1"/>
<evidence type="ECO:0000313" key="2">
    <source>
        <dbReference type="EMBL" id="RYP09613.1"/>
    </source>
</evidence>
<keyword evidence="3" id="KW-1185">Reference proteome</keyword>
<proteinExistence type="predicted"/>
<comment type="caution">
    <text evidence="2">The sequence shown here is derived from an EMBL/GenBank/DDBJ whole genome shotgun (WGS) entry which is preliminary data.</text>
</comment>
<feature type="compositionally biased region" description="Pro residues" evidence="1">
    <location>
        <begin position="286"/>
        <end position="295"/>
    </location>
</feature>
<dbReference type="Proteomes" id="UP000293360">
    <property type="component" value="Unassembled WGS sequence"/>
</dbReference>
<gene>
    <name evidence="2" type="ORF">DL764_001155</name>
</gene>
<sequence>MKQLPVRTLICSGRPSGFGCLWSHLEAINEISFEKGSGSRAFGLSGYAASVDYILSHIANMTGAKALKQDFPVWFGVVESTSFKVDDEELYVYGITYSPFTSGGGLSSEIVLGPPDEECCYDANYDGLDVKDKIVLTRRYCCPTEGTLAGPSMGEVNLDAYAHRASSTAPVRLDPVKMTVILEVFKVLQNYRFKNKVPLRVVGSRVERPSGMPGYWGVSNNDGRVHGSVGSAGAEVIQNIYHELYESLGLEVTPAVLTNGNDSSLQKFRFKIISPRPASSSASAPPATPPQPSPPYETSTAGLQGRFWNQAYDELESSEPQIPKAYEKIVSAKLQDGASSPSLCSALFRLLFEVSIVMQ</sequence>